<sequence>IEINSLMFSSAFASVDMFLRIAIIILVIDAAVEIHGKPVSSMAFFTNNGRYNQQPSYGIMHQQKIAPYGPNTIQPYGRNTIQPYGRNTIPGYQLRTPSIPSQRSFTNKLTSSDRKSLKKLIDSWNIGKIIEIVDGVKQVFPDRTRYKVTFNRDNIGYCTSEIEVLLMPDGTKKVNDNYGSFHCVE</sequence>
<organism evidence="1">
    <name type="scientific">Lygus hesperus</name>
    <name type="common">Western plant bug</name>
    <dbReference type="NCBI Taxonomy" id="30085"/>
    <lineage>
        <taxon>Eukaryota</taxon>
        <taxon>Metazoa</taxon>
        <taxon>Ecdysozoa</taxon>
        <taxon>Arthropoda</taxon>
        <taxon>Hexapoda</taxon>
        <taxon>Insecta</taxon>
        <taxon>Pterygota</taxon>
        <taxon>Neoptera</taxon>
        <taxon>Paraneoptera</taxon>
        <taxon>Hemiptera</taxon>
        <taxon>Heteroptera</taxon>
        <taxon>Panheteroptera</taxon>
        <taxon>Cimicomorpha</taxon>
        <taxon>Miridae</taxon>
        <taxon>Mirini</taxon>
        <taxon>Lygus</taxon>
    </lineage>
</organism>
<evidence type="ECO:0000313" key="1">
    <source>
        <dbReference type="EMBL" id="JAG64205.1"/>
    </source>
</evidence>
<accession>A0A0K8TGC3</accession>
<dbReference type="EMBL" id="GBRD01001616">
    <property type="protein sequence ID" value="JAG64205.1"/>
    <property type="molecule type" value="Transcribed_RNA"/>
</dbReference>
<protein>
    <submittedName>
        <fullName evidence="1">Uncharacterized protein</fullName>
    </submittedName>
</protein>
<proteinExistence type="predicted"/>
<dbReference type="AlphaFoldDB" id="A0A0K8TGC3"/>
<reference evidence="1" key="1">
    <citation type="submission" date="2014-09" db="EMBL/GenBank/DDBJ databases">
        <authorList>
            <person name="Magalhaes I.L.F."/>
            <person name="Oliveira U."/>
            <person name="Santos F.R."/>
            <person name="Vidigal T.H.D.A."/>
            <person name="Brescovit A.D."/>
            <person name="Santos A.J."/>
        </authorList>
    </citation>
    <scope>NUCLEOTIDE SEQUENCE</scope>
</reference>
<name>A0A0K8TGC3_LYGHE</name>
<feature type="non-terminal residue" evidence="1">
    <location>
        <position position="1"/>
    </location>
</feature>